<accession>A0A5J4QXP8</accession>
<dbReference type="AlphaFoldDB" id="A0A5J4QXP8"/>
<evidence type="ECO:0000313" key="1">
    <source>
        <dbReference type="EMBL" id="KAA6325670.1"/>
    </source>
</evidence>
<reference evidence="1" key="1">
    <citation type="submission" date="2019-03" db="EMBL/GenBank/DDBJ databases">
        <title>Single cell metagenomics reveals metabolic interactions within the superorganism composed of flagellate Streblomastix strix and complex community of Bacteroidetes bacteria on its surface.</title>
        <authorList>
            <person name="Treitli S.C."/>
            <person name="Kolisko M."/>
            <person name="Husnik F."/>
            <person name="Keeling P."/>
            <person name="Hampl V."/>
        </authorList>
    </citation>
    <scope>NUCLEOTIDE SEQUENCE</scope>
    <source>
        <strain evidence="1">STM</strain>
    </source>
</reference>
<gene>
    <name evidence="1" type="ORF">EZS27_025145</name>
</gene>
<dbReference type="InterPro" id="IPR018247">
    <property type="entry name" value="EF_Hand_1_Ca_BS"/>
</dbReference>
<comment type="caution">
    <text evidence="1">The sequence shown here is derived from an EMBL/GenBank/DDBJ whole genome shotgun (WGS) entry which is preliminary data.</text>
</comment>
<name>A0A5J4QXP8_9ZZZZ</name>
<protein>
    <submittedName>
        <fullName evidence="1">TonB-dependent receptor SusC</fullName>
    </submittedName>
</protein>
<dbReference type="EMBL" id="SNRY01002318">
    <property type="protein sequence ID" value="KAA6325670.1"/>
    <property type="molecule type" value="Genomic_DNA"/>
</dbReference>
<proteinExistence type="predicted"/>
<organism evidence="1">
    <name type="scientific">termite gut metagenome</name>
    <dbReference type="NCBI Taxonomy" id="433724"/>
    <lineage>
        <taxon>unclassified sequences</taxon>
        <taxon>metagenomes</taxon>
        <taxon>organismal metagenomes</taxon>
    </lineage>
</organism>
<sequence>MITNRHNKGLWTARANFTYATGKYKVFEEADYPEYWRTRIGQSINQQWGYIAERLFRDDAEAENAPSQNFGSPYGGGDIKYTDVNRDGQITSADMVPVGYPTVPEIVYGFGFSAGYKGLDASFFFQGAGNESFWIDPSATSPFNNQTQLLKYYADSYWSEDHQDVYALWPRLSPSINQNNVRPSTWFMRDGAFLRLKQAEIGYTIPGKWKQKYHLANLRLYVSGTNLLLFSKFKLWDIEMGGNGLGYPIQRVFNVGLNISFN</sequence>
<dbReference type="PROSITE" id="PS00018">
    <property type="entry name" value="EF_HAND_1"/>
    <property type="match status" value="1"/>
</dbReference>
<keyword evidence="1" id="KW-0675">Receptor</keyword>